<accession>A0A0U9HD07</accession>
<organism evidence="2 3">
    <name type="scientific">Oceanobacillus picturae</name>
    <dbReference type="NCBI Taxonomy" id="171693"/>
    <lineage>
        <taxon>Bacteria</taxon>
        <taxon>Bacillati</taxon>
        <taxon>Bacillota</taxon>
        <taxon>Bacilli</taxon>
        <taxon>Bacillales</taxon>
        <taxon>Bacillaceae</taxon>
        <taxon>Oceanobacillus</taxon>
    </lineage>
</organism>
<reference evidence="3" key="1">
    <citation type="submission" date="2015-07" db="EMBL/GenBank/DDBJ databases">
        <title>Draft Genome Sequence of Oceanobacillus picturae Heshi-B3 that Was Isolated from Fermented Rice Bran with Aging Salted Mackerel, Which Was Named Heshiko as Traditional Fermented Seafood in Japan.</title>
        <authorList>
            <person name="Akuzawa S."/>
            <person name="Nakagawa J."/>
            <person name="Kanekatsu T."/>
            <person name="Kanesaki Y."/>
            <person name="Suzuki T."/>
        </authorList>
    </citation>
    <scope>NUCLEOTIDE SEQUENCE [LARGE SCALE GENOMIC DNA]</scope>
    <source>
        <strain evidence="3">Heshi-B3</strain>
    </source>
</reference>
<comment type="caution">
    <text evidence="2">The sequence shown here is derived from an EMBL/GenBank/DDBJ whole genome shotgun (WGS) entry which is preliminary data.</text>
</comment>
<keyword evidence="1" id="KW-0472">Membrane</keyword>
<dbReference type="EMBL" id="BBXV01000017">
    <property type="protein sequence ID" value="GAQ17622.1"/>
    <property type="molecule type" value="Genomic_DNA"/>
</dbReference>
<proteinExistence type="predicted"/>
<gene>
    <name evidence="2" type="ORF">OPHB3_1547</name>
</gene>
<evidence type="ECO:0000256" key="1">
    <source>
        <dbReference type="SAM" id="Phobius"/>
    </source>
</evidence>
<dbReference type="Proteomes" id="UP000052946">
    <property type="component" value="Unassembled WGS sequence"/>
</dbReference>
<dbReference type="RefSeq" id="WP_058949923.1">
    <property type="nucleotide sequence ID" value="NZ_BBXV01000017.1"/>
</dbReference>
<dbReference type="AlphaFoldDB" id="A0A0U9HD07"/>
<keyword evidence="1" id="KW-0812">Transmembrane</keyword>
<evidence type="ECO:0000313" key="3">
    <source>
        <dbReference type="Proteomes" id="UP000052946"/>
    </source>
</evidence>
<reference evidence="2 3" key="2">
    <citation type="journal article" date="2016" name="Genome Announc.">
        <title>Draft Genome Sequence of Oceanobacillus picturae Heshi-B3, Isolated from Fermented Rice Bran in a Traditional Japanese Seafood Dish.</title>
        <authorList>
            <person name="Akuzawa S."/>
            <person name="Nagaoka J."/>
            <person name="Kanekatsu M."/>
            <person name="Kanesaki Y."/>
            <person name="Suzuki T."/>
        </authorList>
    </citation>
    <scope>NUCLEOTIDE SEQUENCE [LARGE SCALE GENOMIC DNA]</scope>
    <source>
        <strain evidence="2 3">Heshi-B3</strain>
    </source>
</reference>
<dbReference type="OrthoDB" id="2087420at2"/>
<sequence>METSKKKRKIGWFGWSLVIVFSVALIASLLLFFNVFNINSVFSIEDLENAQNEKATEGQEVDADTAKEIEEIQETVGAQHVEIGDFIANTHDFYNDKTGYGNINNLNWKEQTDKAKEIIGTIEKEIDTVQSDALKTDLQAILEIAKATISDEKVEQVRLLHRYFHDLDIALNHYNGSDKIWRVTETLK</sequence>
<evidence type="ECO:0000313" key="2">
    <source>
        <dbReference type="EMBL" id="GAQ17622.1"/>
    </source>
</evidence>
<name>A0A0U9HD07_9BACI</name>
<protein>
    <submittedName>
        <fullName evidence="2">Helix-turn-helix protein</fullName>
    </submittedName>
</protein>
<keyword evidence="1" id="KW-1133">Transmembrane helix</keyword>
<feature type="transmembrane region" description="Helical" evidence="1">
    <location>
        <begin position="12"/>
        <end position="33"/>
    </location>
</feature>